<dbReference type="CDD" id="cd08419">
    <property type="entry name" value="PBP2_CbbR_RubisCO_like"/>
    <property type="match status" value="1"/>
</dbReference>
<keyword evidence="4" id="KW-0804">Transcription</keyword>
<evidence type="ECO:0000256" key="3">
    <source>
        <dbReference type="ARBA" id="ARBA00023125"/>
    </source>
</evidence>
<dbReference type="InterPro" id="IPR036390">
    <property type="entry name" value="WH_DNA-bd_sf"/>
</dbReference>
<dbReference type="InterPro" id="IPR036388">
    <property type="entry name" value="WH-like_DNA-bd_sf"/>
</dbReference>
<keyword evidence="3" id="KW-0238">DNA-binding</keyword>
<organism evidence="6 7">
    <name type="scientific">Spectribacter acetivorans</name>
    <dbReference type="NCBI Taxonomy" id="3075603"/>
    <lineage>
        <taxon>Bacteria</taxon>
        <taxon>Pseudomonadati</taxon>
        <taxon>Pseudomonadota</taxon>
        <taxon>Gammaproteobacteria</taxon>
        <taxon>Salinisphaerales</taxon>
        <taxon>Salinisphaeraceae</taxon>
        <taxon>Spectribacter</taxon>
    </lineage>
</organism>
<dbReference type="InterPro" id="IPR005119">
    <property type="entry name" value="LysR_subst-bd"/>
</dbReference>
<keyword evidence="7" id="KW-1185">Reference proteome</keyword>
<comment type="similarity">
    <text evidence="1">Belongs to the LysR transcriptional regulatory family.</text>
</comment>
<evidence type="ECO:0000256" key="4">
    <source>
        <dbReference type="ARBA" id="ARBA00023163"/>
    </source>
</evidence>
<protein>
    <submittedName>
        <fullName evidence="6">LysR family transcriptional regulator</fullName>
    </submittedName>
</protein>
<evidence type="ECO:0000313" key="6">
    <source>
        <dbReference type="EMBL" id="MDT0618743.1"/>
    </source>
</evidence>
<dbReference type="SUPFAM" id="SSF46785">
    <property type="entry name" value="Winged helix' DNA-binding domain"/>
    <property type="match status" value="1"/>
</dbReference>
<keyword evidence="2" id="KW-0805">Transcription regulation</keyword>
<dbReference type="Gene3D" id="3.40.190.10">
    <property type="entry name" value="Periplasmic binding protein-like II"/>
    <property type="match status" value="2"/>
</dbReference>
<feature type="domain" description="HTH lysR-type" evidence="5">
    <location>
        <begin position="4"/>
        <end position="61"/>
    </location>
</feature>
<gene>
    <name evidence="6" type="ORF">RM531_09660</name>
</gene>
<dbReference type="Pfam" id="PF00126">
    <property type="entry name" value="HTH_1"/>
    <property type="match status" value="1"/>
</dbReference>
<name>A0ABU3B8D6_9GAMM</name>
<dbReference type="PANTHER" id="PTHR30126">
    <property type="entry name" value="HTH-TYPE TRANSCRIPTIONAL REGULATOR"/>
    <property type="match status" value="1"/>
</dbReference>
<evidence type="ECO:0000256" key="1">
    <source>
        <dbReference type="ARBA" id="ARBA00009437"/>
    </source>
</evidence>
<accession>A0ABU3B8D6</accession>
<dbReference type="SUPFAM" id="SSF53850">
    <property type="entry name" value="Periplasmic binding protein-like II"/>
    <property type="match status" value="1"/>
</dbReference>
<comment type="caution">
    <text evidence="6">The sequence shown here is derived from an EMBL/GenBank/DDBJ whole genome shotgun (WGS) entry which is preliminary data.</text>
</comment>
<dbReference type="EMBL" id="JAVRHY010000007">
    <property type="protein sequence ID" value="MDT0618743.1"/>
    <property type="molecule type" value="Genomic_DNA"/>
</dbReference>
<dbReference type="Gene3D" id="1.10.10.10">
    <property type="entry name" value="Winged helix-like DNA-binding domain superfamily/Winged helix DNA-binding domain"/>
    <property type="match status" value="1"/>
</dbReference>
<proteinExistence type="inferred from homology"/>
<evidence type="ECO:0000256" key="2">
    <source>
        <dbReference type="ARBA" id="ARBA00023015"/>
    </source>
</evidence>
<dbReference type="PROSITE" id="PS50931">
    <property type="entry name" value="HTH_LYSR"/>
    <property type="match status" value="1"/>
</dbReference>
<sequence>MRGLTLKQFSGIEAIARHGRITGAAGELHVTPAALTARLRQLEDTLGLVLFDRTRQGLKLTEAGQTVLQAAEQVRATLTECTDRLASLRGVASGRVRIAVVSTAKYFAPYAIAAFGRRHPGLDMQLHVGNREETIARLADYSADIAVMGRPARDFPVEHLIIGDHPLVLVAAPGHTLAHRRDLPIDQLSGETFLVREPGSGTRTVFEALARRMSRQPTIAMEIASNETIKQAVMAGLGIALLSAHAVGAEIADGRLVILPVEDLPIRRQWYAVRRADRHATPAMAAFWTFLAEQRDALLPQMAV</sequence>
<evidence type="ECO:0000313" key="7">
    <source>
        <dbReference type="Proteomes" id="UP001259982"/>
    </source>
</evidence>
<dbReference type="InterPro" id="IPR000847">
    <property type="entry name" value="LysR_HTH_N"/>
</dbReference>
<reference evidence="6 7" key="1">
    <citation type="submission" date="2023-09" db="EMBL/GenBank/DDBJ databases">
        <authorList>
            <person name="Rey-Velasco X."/>
        </authorList>
    </citation>
    <scope>NUCLEOTIDE SEQUENCE [LARGE SCALE GENOMIC DNA]</scope>
    <source>
        <strain evidence="6 7">P385</strain>
    </source>
</reference>
<evidence type="ECO:0000259" key="5">
    <source>
        <dbReference type="PROSITE" id="PS50931"/>
    </source>
</evidence>
<dbReference type="RefSeq" id="WP_311658925.1">
    <property type="nucleotide sequence ID" value="NZ_JAVRHY010000007.1"/>
</dbReference>
<dbReference type="Pfam" id="PF03466">
    <property type="entry name" value="LysR_substrate"/>
    <property type="match status" value="1"/>
</dbReference>
<dbReference type="PANTHER" id="PTHR30126:SF5">
    <property type="entry name" value="HTH-TYPE TRANSCRIPTIONAL ACTIVATOR CMPR"/>
    <property type="match status" value="1"/>
</dbReference>
<dbReference type="Proteomes" id="UP001259982">
    <property type="component" value="Unassembled WGS sequence"/>
</dbReference>